<protein>
    <submittedName>
        <fullName evidence="2">DUF2254 family protein</fullName>
    </submittedName>
</protein>
<evidence type="ECO:0000313" key="3">
    <source>
        <dbReference type="Proteomes" id="UP001324287"/>
    </source>
</evidence>
<evidence type="ECO:0000313" key="2">
    <source>
        <dbReference type="EMBL" id="WRL61830.1"/>
    </source>
</evidence>
<name>A0ABZ1ATC7_9ACTN</name>
<sequence length="168" mass="17413">MLAHDSGWVQRIDLGAVLDALPPQTIVEMAVRAGDFVTDGMPLATVRTEANGQPDDRVTGAVRSAVEIGADPTLEQDLGYGITLLVDIAERAGAGSSSDSTTVREVVLHVGIVLRALLLRDLPPAWRTGSAGRAILLPASSPSATTSPPRSNASASRARSPRPSPAVC</sequence>
<dbReference type="InterPro" id="IPR018723">
    <property type="entry name" value="DUF2254_membrane"/>
</dbReference>
<dbReference type="EMBL" id="CP141261">
    <property type="protein sequence ID" value="WRL61830.1"/>
    <property type="molecule type" value="Genomic_DNA"/>
</dbReference>
<feature type="compositionally biased region" description="Low complexity" evidence="1">
    <location>
        <begin position="138"/>
        <end position="158"/>
    </location>
</feature>
<organism evidence="2 3">
    <name type="scientific">Blastococcus brunescens</name>
    <dbReference type="NCBI Taxonomy" id="1564165"/>
    <lineage>
        <taxon>Bacteria</taxon>
        <taxon>Bacillati</taxon>
        <taxon>Actinomycetota</taxon>
        <taxon>Actinomycetes</taxon>
        <taxon>Geodermatophilales</taxon>
        <taxon>Geodermatophilaceae</taxon>
        <taxon>Blastococcus</taxon>
    </lineage>
</organism>
<accession>A0ABZ1ATC7</accession>
<dbReference type="RefSeq" id="WP_324273190.1">
    <property type="nucleotide sequence ID" value="NZ_CP141261.1"/>
</dbReference>
<proteinExistence type="predicted"/>
<dbReference type="Pfam" id="PF10011">
    <property type="entry name" value="DUF2254"/>
    <property type="match status" value="1"/>
</dbReference>
<reference evidence="2 3" key="1">
    <citation type="submission" date="2023-12" db="EMBL/GenBank/DDBJ databases">
        <title>Blastococcus brunescens sp. nov., an actonobacterium isolated from sandstone collected in sahara desert.</title>
        <authorList>
            <person name="Gtari M."/>
            <person name="Ghodhbane F."/>
        </authorList>
    </citation>
    <scope>NUCLEOTIDE SEQUENCE [LARGE SCALE GENOMIC DNA]</scope>
    <source>
        <strain evidence="2 3">BMG 8361</strain>
    </source>
</reference>
<dbReference type="Proteomes" id="UP001324287">
    <property type="component" value="Chromosome"/>
</dbReference>
<feature type="region of interest" description="Disordered" evidence="1">
    <location>
        <begin position="138"/>
        <end position="168"/>
    </location>
</feature>
<keyword evidence="3" id="KW-1185">Reference proteome</keyword>
<evidence type="ECO:0000256" key="1">
    <source>
        <dbReference type="SAM" id="MobiDB-lite"/>
    </source>
</evidence>
<gene>
    <name evidence="2" type="ORF">U6N30_17050</name>
</gene>